<reference evidence="2 3" key="1">
    <citation type="submission" date="2017-03" db="EMBL/GenBank/DDBJ databases">
        <title>Complete genome sequence of Candidatus 'Thiodictyon syntrophicum' sp. nov. strain Cad16T, a photolithoautotroph purple sulfur bacterium isolated from an alpine meromictic lake.</title>
        <authorList>
            <person name="Luedin S.M."/>
            <person name="Pothier J.F."/>
            <person name="Danza F."/>
            <person name="Storelli N."/>
            <person name="Wittwer M."/>
            <person name="Tonolla M."/>
        </authorList>
    </citation>
    <scope>NUCLEOTIDE SEQUENCE [LARGE SCALE GENOMIC DNA]</scope>
    <source>
        <strain evidence="2 3">Cad16T</strain>
        <plasmid evidence="3">Plasmid pts485</plasmid>
    </source>
</reference>
<dbReference type="InterPro" id="IPR035965">
    <property type="entry name" value="PAS-like_dom_sf"/>
</dbReference>
<dbReference type="Gene3D" id="1.20.5.430">
    <property type="match status" value="1"/>
</dbReference>
<dbReference type="CDD" id="cd00130">
    <property type="entry name" value="PAS"/>
    <property type="match status" value="3"/>
</dbReference>
<accession>A0A2K8UIX6</accession>
<dbReference type="Pfam" id="PF13188">
    <property type="entry name" value="PAS_8"/>
    <property type="match status" value="2"/>
</dbReference>
<dbReference type="InterPro" id="IPR002197">
    <property type="entry name" value="HTH_Fis"/>
</dbReference>
<dbReference type="InterPro" id="IPR009057">
    <property type="entry name" value="Homeodomain-like_sf"/>
</dbReference>
<organism evidence="2 3">
    <name type="scientific">Candidatus Thiodictyon syntrophicum</name>
    <dbReference type="NCBI Taxonomy" id="1166950"/>
    <lineage>
        <taxon>Bacteria</taxon>
        <taxon>Pseudomonadati</taxon>
        <taxon>Pseudomonadota</taxon>
        <taxon>Gammaproteobacteria</taxon>
        <taxon>Chromatiales</taxon>
        <taxon>Chromatiaceae</taxon>
        <taxon>Thiodictyon</taxon>
    </lineage>
</organism>
<dbReference type="KEGG" id="tsy:THSYN_31445"/>
<dbReference type="RefSeq" id="WP_100923064.1">
    <property type="nucleotide sequence ID" value="NZ_CP020372.1"/>
</dbReference>
<dbReference type="AlphaFoldDB" id="A0A2K8UIX6"/>
<dbReference type="SUPFAM" id="SSF55785">
    <property type="entry name" value="PYP-like sensor domain (PAS domain)"/>
    <property type="match status" value="3"/>
</dbReference>
<dbReference type="NCBIfam" id="TIGR02040">
    <property type="entry name" value="PpsR-CrtJ"/>
    <property type="match status" value="1"/>
</dbReference>
<dbReference type="PRINTS" id="PR01590">
    <property type="entry name" value="HTHFIS"/>
</dbReference>
<keyword evidence="3" id="KW-1185">Reference proteome</keyword>
<dbReference type="Gene3D" id="3.30.450.20">
    <property type="entry name" value="PAS domain"/>
    <property type="match status" value="3"/>
</dbReference>
<dbReference type="Pfam" id="PF08448">
    <property type="entry name" value="PAS_4"/>
    <property type="match status" value="1"/>
</dbReference>
<dbReference type="Pfam" id="PF02954">
    <property type="entry name" value="HTH_8"/>
    <property type="match status" value="1"/>
</dbReference>
<evidence type="ECO:0000259" key="1">
    <source>
        <dbReference type="PROSITE" id="PS50112"/>
    </source>
</evidence>
<dbReference type="SMART" id="SM00091">
    <property type="entry name" value="PAS"/>
    <property type="match status" value="3"/>
</dbReference>
<dbReference type="Gene3D" id="1.10.10.60">
    <property type="entry name" value="Homeodomain-like"/>
    <property type="match status" value="1"/>
</dbReference>
<geneLocation type="plasmid" evidence="3">
    <name>pts485</name>
</geneLocation>
<dbReference type="InterPro" id="IPR013656">
    <property type="entry name" value="PAS_4"/>
</dbReference>
<keyword evidence="2" id="KW-0614">Plasmid</keyword>
<sequence>MNAPGALAERIDGKVAVDLLRTVGDISLVLDAKGTILDCAIGNEALSQELGGDLRGRPWLDTVTSDSRPRVAAILREARAEWPGEWRQVSQLGRPGREVPVQYRAIRFGKHGQILAVGRELQAVASLQQQLVDAQQALERDYWRFRQMETRYRLLFQSVSEAVLIVDAGLRRVVEANPAAALLLGDSASRVVGRPFPEGFDPESARAIEALLGSVFASGKVDSVSVRRRDAAGEIVVSASLLRQDDTTLFVVRICPLPTDPGAAALPDNEAKLLKAVAAAPDSILITDAEGRILAANRAFLNQVELANEHLLRGQSLDRWLGRAGIDLNVLLSTLRQHGTLRLFKTTLRGQYGTTADVEISGAAIEQGPLPCFGFFIRDVGRRLGSGEQTSAGLPVWVAQFTDRVGSAPLKDLVRESTDLIERLCIEAALKLTGGNRASAAELLGLSRQSLYVKLARYGIGGEVVAETE</sequence>
<dbReference type="InterPro" id="IPR011785">
    <property type="entry name" value="Tscrpt_reg_PpsR-CrtJ"/>
</dbReference>
<dbReference type="GO" id="GO:0043565">
    <property type="term" value="F:sequence-specific DNA binding"/>
    <property type="evidence" value="ECO:0007669"/>
    <property type="project" value="InterPro"/>
</dbReference>
<proteinExistence type="predicted"/>
<feature type="domain" description="PAS" evidence="1">
    <location>
        <begin position="148"/>
        <end position="219"/>
    </location>
</feature>
<dbReference type="NCBIfam" id="TIGR00229">
    <property type="entry name" value="sensory_box"/>
    <property type="match status" value="1"/>
</dbReference>
<dbReference type="InterPro" id="IPR000014">
    <property type="entry name" value="PAS"/>
</dbReference>
<gene>
    <name evidence="2" type="ORF">THSYN_31445</name>
</gene>
<name>A0A2K8UIX6_9GAMM</name>
<dbReference type="PROSITE" id="PS50112">
    <property type="entry name" value="PAS"/>
    <property type="match status" value="1"/>
</dbReference>
<evidence type="ECO:0000313" key="3">
    <source>
        <dbReference type="Proteomes" id="UP000232638"/>
    </source>
</evidence>
<dbReference type="Proteomes" id="UP000232638">
    <property type="component" value="Plasmid pTs485"/>
</dbReference>
<evidence type="ECO:0000313" key="2">
    <source>
        <dbReference type="EMBL" id="AUB85439.1"/>
    </source>
</evidence>
<protein>
    <submittedName>
        <fullName evidence="2">Transcriptional regulator PpsR</fullName>
    </submittedName>
</protein>
<dbReference type="SUPFAM" id="SSF46689">
    <property type="entry name" value="Homeodomain-like"/>
    <property type="match status" value="1"/>
</dbReference>
<dbReference type="OrthoDB" id="5499170at2"/>
<dbReference type="EMBL" id="CP020372">
    <property type="protein sequence ID" value="AUB85439.1"/>
    <property type="molecule type" value="Genomic_DNA"/>
</dbReference>